<dbReference type="InterPro" id="IPR050095">
    <property type="entry name" value="ECF_ABC_transporter_ATP-bd"/>
</dbReference>
<dbReference type="OrthoDB" id="9782163at2"/>
<dbReference type="PANTHER" id="PTHR43553:SF24">
    <property type="entry name" value="ENERGY-COUPLING FACTOR TRANSPORTER ATP-BINDING PROTEIN ECFA1"/>
    <property type="match status" value="1"/>
</dbReference>
<dbReference type="PROSITE" id="PS50893">
    <property type="entry name" value="ABC_TRANSPORTER_2"/>
    <property type="match status" value="1"/>
</dbReference>
<protein>
    <submittedName>
        <fullName evidence="6">ABC transporter ATP-binding protein</fullName>
    </submittedName>
</protein>
<dbReference type="GO" id="GO:0042626">
    <property type="term" value="F:ATPase-coupled transmembrane transporter activity"/>
    <property type="evidence" value="ECO:0007669"/>
    <property type="project" value="TreeGrafter"/>
</dbReference>
<dbReference type="AlphaFoldDB" id="A0A5M6IL52"/>
<evidence type="ECO:0000256" key="3">
    <source>
        <dbReference type="ARBA" id="ARBA00022741"/>
    </source>
</evidence>
<evidence type="ECO:0000313" key="7">
    <source>
        <dbReference type="Proteomes" id="UP000325255"/>
    </source>
</evidence>
<dbReference type="PANTHER" id="PTHR43553">
    <property type="entry name" value="HEAVY METAL TRANSPORTER"/>
    <property type="match status" value="1"/>
</dbReference>
<keyword evidence="7" id="KW-1185">Reference proteome</keyword>
<evidence type="ECO:0000256" key="1">
    <source>
        <dbReference type="ARBA" id="ARBA00005417"/>
    </source>
</evidence>
<dbReference type="RefSeq" id="WP_150044549.1">
    <property type="nucleotide sequence ID" value="NZ_OW485601.1"/>
</dbReference>
<dbReference type="SUPFAM" id="SSF52540">
    <property type="entry name" value="P-loop containing nucleoside triphosphate hydrolases"/>
    <property type="match status" value="1"/>
</dbReference>
<evidence type="ECO:0000256" key="4">
    <source>
        <dbReference type="ARBA" id="ARBA00022840"/>
    </source>
</evidence>
<evidence type="ECO:0000313" key="6">
    <source>
        <dbReference type="EMBL" id="KAA5608964.1"/>
    </source>
</evidence>
<gene>
    <name evidence="6" type="ORF">F1189_26510</name>
</gene>
<organism evidence="6 7">
    <name type="scientific">Rhodovastum atsumiense</name>
    <dbReference type="NCBI Taxonomy" id="504468"/>
    <lineage>
        <taxon>Bacteria</taxon>
        <taxon>Pseudomonadati</taxon>
        <taxon>Pseudomonadota</taxon>
        <taxon>Alphaproteobacteria</taxon>
        <taxon>Acetobacterales</taxon>
        <taxon>Acetobacteraceae</taxon>
        <taxon>Rhodovastum</taxon>
    </lineage>
</organism>
<comment type="caution">
    <text evidence="6">The sequence shown here is derived from an EMBL/GenBank/DDBJ whole genome shotgun (WGS) entry which is preliminary data.</text>
</comment>
<dbReference type="EMBL" id="VWPK01000063">
    <property type="protein sequence ID" value="KAA5608964.1"/>
    <property type="molecule type" value="Genomic_DNA"/>
</dbReference>
<sequence>MRIEVRSVYQRFEAFEALRGIDLVLSERRIGIVGGNGSGKSTFARLLNGLLLPSAGQVLVDGLDTAHEGKAVRRKVGFVFQNPDNQIVMPVVEEDVAFGLRGLKLSRAGREALVESVLDRYGLLSLRAHPAHALSGGQKQLLALAGVLVTEPDCVVFDEPTTLLDLRNARMVARVIDGLAQTAIVVTHDLGLLERFDRVIVFDEGRVVADDLPAPALDFYRRRMQ</sequence>
<dbReference type="PROSITE" id="PS00211">
    <property type="entry name" value="ABC_TRANSPORTER_1"/>
    <property type="match status" value="1"/>
</dbReference>
<dbReference type="GO" id="GO:0005524">
    <property type="term" value="F:ATP binding"/>
    <property type="evidence" value="ECO:0007669"/>
    <property type="project" value="UniProtKB-KW"/>
</dbReference>
<dbReference type="GO" id="GO:0016887">
    <property type="term" value="F:ATP hydrolysis activity"/>
    <property type="evidence" value="ECO:0007669"/>
    <property type="project" value="InterPro"/>
</dbReference>
<dbReference type="CDD" id="cd03225">
    <property type="entry name" value="ABC_cobalt_CbiO_domain1"/>
    <property type="match status" value="1"/>
</dbReference>
<dbReference type="GO" id="GO:0043190">
    <property type="term" value="C:ATP-binding cassette (ABC) transporter complex"/>
    <property type="evidence" value="ECO:0007669"/>
    <property type="project" value="TreeGrafter"/>
</dbReference>
<keyword evidence="2" id="KW-0813">Transport</keyword>
<dbReference type="InterPro" id="IPR003439">
    <property type="entry name" value="ABC_transporter-like_ATP-bd"/>
</dbReference>
<dbReference type="Proteomes" id="UP000325255">
    <property type="component" value="Unassembled WGS sequence"/>
</dbReference>
<dbReference type="Pfam" id="PF00005">
    <property type="entry name" value="ABC_tran"/>
    <property type="match status" value="1"/>
</dbReference>
<comment type="similarity">
    <text evidence="1">Belongs to the ABC transporter superfamily.</text>
</comment>
<dbReference type="InterPro" id="IPR027417">
    <property type="entry name" value="P-loop_NTPase"/>
</dbReference>
<proteinExistence type="inferred from homology"/>
<reference evidence="6 7" key="1">
    <citation type="submission" date="2019-09" db="EMBL/GenBank/DDBJ databases">
        <title>Genome sequence of Rhodovastum atsumiense, a diverse member of the Acetobacteraceae family of non-sulfur purple photosynthetic bacteria.</title>
        <authorList>
            <person name="Meyer T."/>
            <person name="Kyndt J."/>
        </authorList>
    </citation>
    <scope>NUCLEOTIDE SEQUENCE [LARGE SCALE GENOMIC DNA]</scope>
    <source>
        <strain evidence="6 7">DSM 21279</strain>
    </source>
</reference>
<dbReference type="SMART" id="SM00382">
    <property type="entry name" value="AAA"/>
    <property type="match status" value="1"/>
</dbReference>
<dbReference type="InterPro" id="IPR003593">
    <property type="entry name" value="AAA+_ATPase"/>
</dbReference>
<keyword evidence="3" id="KW-0547">Nucleotide-binding</keyword>
<dbReference type="Gene3D" id="3.40.50.300">
    <property type="entry name" value="P-loop containing nucleotide triphosphate hydrolases"/>
    <property type="match status" value="1"/>
</dbReference>
<dbReference type="InterPro" id="IPR017871">
    <property type="entry name" value="ABC_transporter-like_CS"/>
</dbReference>
<feature type="domain" description="ABC transporter" evidence="5">
    <location>
        <begin position="3"/>
        <end position="224"/>
    </location>
</feature>
<evidence type="ECO:0000256" key="2">
    <source>
        <dbReference type="ARBA" id="ARBA00022448"/>
    </source>
</evidence>
<dbReference type="InterPro" id="IPR015856">
    <property type="entry name" value="ABC_transpr_CbiO/EcfA_su"/>
</dbReference>
<keyword evidence="4 6" id="KW-0067">ATP-binding</keyword>
<name>A0A5M6IL52_9PROT</name>
<accession>A0A5M6IL52</accession>
<evidence type="ECO:0000259" key="5">
    <source>
        <dbReference type="PROSITE" id="PS50893"/>
    </source>
</evidence>